<dbReference type="Proteomes" id="UP000266861">
    <property type="component" value="Unassembled WGS sequence"/>
</dbReference>
<dbReference type="EMBL" id="PQFF01000080">
    <property type="protein sequence ID" value="RHZ84229.1"/>
    <property type="molecule type" value="Genomic_DNA"/>
</dbReference>
<protein>
    <submittedName>
        <fullName evidence="1">Uncharacterized protein</fullName>
    </submittedName>
</protein>
<name>A0A397J7A6_9GLOM</name>
<reference evidence="1 2" key="1">
    <citation type="submission" date="2018-08" db="EMBL/GenBank/DDBJ databases">
        <title>Genome and evolution of the arbuscular mycorrhizal fungus Diversispora epigaea (formerly Glomus versiforme) and its bacterial endosymbionts.</title>
        <authorList>
            <person name="Sun X."/>
            <person name="Fei Z."/>
            <person name="Harrison M."/>
        </authorList>
    </citation>
    <scope>NUCLEOTIDE SEQUENCE [LARGE SCALE GENOMIC DNA]</scope>
    <source>
        <strain evidence="1 2">IT104</strain>
    </source>
</reference>
<comment type="caution">
    <text evidence="1">The sequence shown here is derived from an EMBL/GenBank/DDBJ whole genome shotgun (WGS) entry which is preliminary data.</text>
</comment>
<evidence type="ECO:0000313" key="1">
    <source>
        <dbReference type="EMBL" id="RHZ84229.1"/>
    </source>
</evidence>
<proteinExistence type="predicted"/>
<accession>A0A397J7A6</accession>
<evidence type="ECO:0000313" key="2">
    <source>
        <dbReference type="Proteomes" id="UP000266861"/>
    </source>
</evidence>
<keyword evidence="2" id="KW-1185">Reference proteome</keyword>
<dbReference type="AlphaFoldDB" id="A0A397J7A6"/>
<gene>
    <name evidence="1" type="ORF">Glove_84g173</name>
</gene>
<organism evidence="1 2">
    <name type="scientific">Diversispora epigaea</name>
    <dbReference type="NCBI Taxonomy" id="1348612"/>
    <lineage>
        <taxon>Eukaryota</taxon>
        <taxon>Fungi</taxon>
        <taxon>Fungi incertae sedis</taxon>
        <taxon>Mucoromycota</taxon>
        <taxon>Glomeromycotina</taxon>
        <taxon>Glomeromycetes</taxon>
        <taxon>Diversisporales</taxon>
        <taxon>Diversisporaceae</taxon>
        <taxon>Diversispora</taxon>
    </lineage>
</organism>
<sequence length="126" mass="14242">MSKKVIENTKDSIKNNVKENVKEGIENHITPNYYLGKRRIEDTKSQKSIASAHIERLLPYHSCKVYPPALAEIVRSSAHVPNLLPYHSYKVAVTDAEDLARPRLVKFPIKTPPNASTTHLLPSYIP</sequence>